<reference evidence="2" key="1">
    <citation type="submission" date="2019-10" db="EMBL/GenBank/DDBJ databases">
        <title>Draft genome sequece of Microseira wollei NIES-4236.</title>
        <authorList>
            <person name="Yamaguchi H."/>
            <person name="Suzuki S."/>
            <person name="Kawachi M."/>
        </authorList>
    </citation>
    <scope>NUCLEOTIDE SEQUENCE</scope>
    <source>
        <strain evidence="2">NIES-4236</strain>
    </source>
</reference>
<dbReference type="AlphaFoldDB" id="A0AAV3XES1"/>
<organism evidence="2 3">
    <name type="scientific">Microseira wollei NIES-4236</name>
    <dbReference type="NCBI Taxonomy" id="2530354"/>
    <lineage>
        <taxon>Bacteria</taxon>
        <taxon>Bacillati</taxon>
        <taxon>Cyanobacteriota</taxon>
        <taxon>Cyanophyceae</taxon>
        <taxon>Oscillatoriophycideae</taxon>
        <taxon>Aerosakkonematales</taxon>
        <taxon>Aerosakkonemataceae</taxon>
        <taxon>Microseira</taxon>
    </lineage>
</organism>
<dbReference type="Proteomes" id="UP001050975">
    <property type="component" value="Unassembled WGS sequence"/>
</dbReference>
<protein>
    <submittedName>
        <fullName evidence="2">Uncharacterized protein</fullName>
    </submittedName>
</protein>
<evidence type="ECO:0000313" key="2">
    <source>
        <dbReference type="EMBL" id="GET38939.1"/>
    </source>
</evidence>
<evidence type="ECO:0000256" key="1">
    <source>
        <dbReference type="SAM" id="MobiDB-lite"/>
    </source>
</evidence>
<evidence type="ECO:0000313" key="3">
    <source>
        <dbReference type="Proteomes" id="UP001050975"/>
    </source>
</evidence>
<accession>A0AAV3XES1</accession>
<comment type="caution">
    <text evidence="2">The sequence shown here is derived from an EMBL/GenBank/DDBJ whole genome shotgun (WGS) entry which is preliminary data.</text>
</comment>
<keyword evidence="3" id="KW-1185">Reference proteome</keyword>
<sequence>MRVRQRGESLKTTNNINRLLQKLPQRRDPMPTPQELLQRYNTQLMVPYSRLTHPTNYCIILFADSRDSLLKNLHRFS</sequence>
<proteinExistence type="predicted"/>
<name>A0AAV3XES1_9CYAN</name>
<feature type="region of interest" description="Disordered" evidence="1">
    <location>
        <begin position="1"/>
        <end position="31"/>
    </location>
</feature>
<gene>
    <name evidence="2" type="ORF">MiSe_36990</name>
</gene>
<dbReference type="EMBL" id="BLAY01000055">
    <property type="protein sequence ID" value="GET38939.1"/>
    <property type="molecule type" value="Genomic_DNA"/>
</dbReference>